<dbReference type="Proteomes" id="UP000516173">
    <property type="component" value="Chromosome"/>
</dbReference>
<evidence type="ECO:0000313" key="2">
    <source>
        <dbReference type="Proteomes" id="UP000516173"/>
    </source>
</evidence>
<dbReference type="Gene3D" id="3.40.1410.10">
    <property type="entry name" value="Chorismate lyase-like"/>
    <property type="match status" value="1"/>
</dbReference>
<dbReference type="AlphaFoldDB" id="A0A7G1KS39"/>
<dbReference type="InterPro" id="IPR028978">
    <property type="entry name" value="Chorismate_lyase_/UTRA_dom_sf"/>
</dbReference>
<dbReference type="EMBL" id="AP023396">
    <property type="protein sequence ID" value="BCK56739.1"/>
    <property type="molecule type" value="Genomic_DNA"/>
</dbReference>
<sequence length="179" mass="18652">MLGRVIEMSTDTSAFAVPSVTRMLLCADGSTTLLLEALVGRRLSVEVLDQHEAAAGELSEAVRAALSCAETDQVIVRRSALYADTVAVSANSVVIAGSDQGLVGLLAQQRMPIGHSLAAANRHLGRTVLAAGRTIWPADDDACGIPCACKESVLLDHTATAVAYLHERFNPAYVPVGAG</sequence>
<accession>A0A7G1KS39</accession>
<proteinExistence type="predicted"/>
<name>A0A7G1KS39_9NOCA</name>
<gene>
    <name evidence="1" type="ORF">NWFMUON74_45110</name>
</gene>
<dbReference type="KEGG" id="nwl:NWFMUON74_45110"/>
<protein>
    <submittedName>
        <fullName evidence="1">Uncharacterized protein</fullName>
    </submittedName>
</protein>
<reference evidence="1 2" key="1">
    <citation type="submission" date="2020-08" db="EMBL/GenBank/DDBJ databases">
        <title>Genome Sequencing of Nocardia wallacei strain FMUON74 and assembly.</title>
        <authorList>
            <person name="Toyokawa M."/>
            <person name="Uesaka K."/>
        </authorList>
    </citation>
    <scope>NUCLEOTIDE SEQUENCE [LARGE SCALE GENOMIC DNA]</scope>
    <source>
        <strain evidence="1 2">FMUON74</strain>
    </source>
</reference>
<evidence type="ECO:0000313" key="1">
    <source>
        <dbReference type="EMBL" id="BCK56739.1"/>
    </source>
</evidence>
<dbReference type="SUPFAM" id="SSF64288">
    <property type="entry name" value="Chorismate lyase-like"/>
    <property type="match status" value="1"/>
</dbReference>
<organism evidence="1 2">
    <name type="scientific">Nocardia wallacei</name>
    <dbReference type="NCBI Taxonomy" id="480035"/>
    <lineage>
        <taxon>Bacteria</taxon>
        <taxon>Bacillati</taxon>
        <taxon>Actinomycetota</taxon>
        <taxon>Actinomycetes</taxon>
        <taxon>Mycobacteriales</taxon>
        <taxon>Nocardiaceae</taxon>
        <taxon>Nocardia</taxon>
    </lineage>
</organism>
<keyword evidence="2" id="KW-1185">Reference proteome</keyword>